<dbReference type="AlphaFoldDB" id="A0A0K2CTV6"/>
<dbReference type="InterPro" id="IPR055170">
    <property type="entry name" value="GFO_IDH_MocA-like_dom"/>
</dbReference>
<dbReference type="InterPro" id="IPR036291">
    <property type="entry name" value="NAD(P)-bd_dom_sf"/>
</dbReference>
<sequence>MGLGRGFMLTLPALRAHPAVQLSAAHDLRDEALVRFESQFGATVHRTYEALLADSGVDAVYIATPHELHAAQAIAALEAGKHVLVEKPMATSVGDCAAMARAAEKAGKVLMVGPSHAFDEPVRVAAELVATGRFGNVRLVNAFNYTDFMYRPRRPEELDSRRGGGVVYSQAAHQIDVVRRLVRQPVESVRAVAANWDASRPSEGAYSALMTFASGAAATLTYSGYAHYDSDELLGWISELGRPKDPARYGEARKALKQLSQQDEIDAKLARTFGSASAGDPAGAPHHEHFGFVLVSCERADLKLLPASIEVFGDERRETIPVAPPTLPRANVIDDFAASILGARPPVHDGWWGLETMACCAALLESSRIATDVKPQTIIQESKGNTIQ</sequence>
<feature type="domain" description="GFO/IDH/MocA-like oxidoreductase" evidence="3">
    <location>
        <begin position="123"/>
        <end position="230"/>
    </location>
</feature>
<reference evidence="4" key="1">
    <citation type="submission" date="2015-06" db="EMBL/GenBank/DDBJ databases">
        <authorList>
            <person name="Hoefler B.C."/>
            <person name="Straight P.D."/>
        </authorList>
    </citation>
    <scope>NUCLEOTIDE SEQUENCE</scope>
    <source>
        <strain evidence="4">JZ-1</strain>
    </source>
</reference>
<accession>A0A0K2CTV6</accession>
<evidence type="ECO:0000259" key="3">
    <source>
        <dbReference type="Pfam" id="PF22725"/>
    </source>
</evidence>
<evidence type="ECO:0000256" key="1">
    <source>
        <dbReference type="ARBA" id="ARBA00023002"/>
    </source>
</evidence>
<feature type="domain" description="Gfo/Idh/MocA-like oxidoreductase N-terminal" evidence="2">
    <location>
        <begin position="2"/>
        <end position="113"/>
    </location>
</feature>
<dbReference type="Gene3D" id="3.30.360.10">
    <property type="entry name" value="Dihydrodipicolinate Reductase, domain 2"/>
    <property type="match status" value="1"/>
</dbReference>
<gene>
    <name evidence="4" type="primary">ophB</name>
</gene>
<dbReference type="PANTHER" id="PTHR43818:SF11">
    <property type="entry name" value="BCDNA.GH03377"/>
    <property type="match status" value="1"/>
</dbReference>
<dbReference type="PANTHER" id="PTHR43818">
    <property type="entry name" value="BCDNA.GH03377"/>
    <property type="match status" value="1"/>
</dbReference>
<proteinExistence type="predicted"/>
<organism evidence="4">
    <name type="scientific">Sphingobium wenxiniae (strain DSM 21828 / CGMCC 1.7748 / JZ-1)</name>
    <dbReference type="NCBI Taxonomy" id="595605"/>
    <lineage>
        <taxon>Bacteria</taxon>
        <taxon>Pseudomonadati</taxon>
        <taxon>Pseudomonadota</taxon>
        <taxon>Alphaproteobacteria</taxon>
        <taxon>Sphingomonadales</taxon>
        <taxon>Sphingomonadaceae</taxon>
        <taxon>Sphingobium</taxon>
    </lineage>
</organism>
<dbReference type="InterPro" id="IPR050463">
    <property type="entry name" value="Gfo/Idh/MocA_oxidrdct_glycsds"/>
</dbReference>
<dbReference type="GO" id="GO:0000166">
    <property type="term" value="F:nucleotide binding"/>
    <property type="evidence" value="ECO:0007669"/>
    <property type="project" value="InterPro"/>
</dbReference>
<dbReference type="SUPFAM" id="SSF55347">
    <property type="entry name" value="Glyceraldehyde-3-phosphate dehydrogenase-like, C-terminal domain"/>
    <property type="match status" value="1"/>
</dbReference>
<dbReference type="Pfam" id="PF01408">
    <property type="entry name" value="GFO_IDH_MocA"/>
    <property type="match status" value="1"/>
</dbReference>
<keyword evidence="1" id="KW-0560">Oxidoreductase</keyword>
<dbReference type="EMBL" id="KT222890">
    <property type="protein sequence ID" value="ALA09395.1"/>
    <property type="molecule type" value="Genomic_DNA"/>
</dbReference>
<dbReference type="InterPro" id="IPR000683">
    <property type="entry name" value="Gfo/Idh/MocA-like_OxRdtase_N"/>
</dbReference>
<dbReference type="SUPFAM" id="SSF51735">
    <property type="entry name" value="NAD(P)-binding Rossmann-fold domains"/>
    <property type="match status" value="1"/>
</dbReference>
<dbReference type="Gene3D" id="3.40.50.720">
    <property type="entry name" value="NAD(P)-binding Rossmann-like Domain"/>
    <property type="match status" value="1"/>
</dbReference>
<evidence type="ECO:0000313" key="4">
    <source>
        <dbReference type="EMBL" id="ALA09395.1"/>
    </source>
</evidence>
<protein>
    <submittedName>
        <fullName evidence="4">Putative phthalate dihydrodiol dehydrogenase</fullName>
    </submittedName>
</protein>
<dbReference type="GO" id="GO:0016491">
    <property type="term" value="F:oxidoreductase activity"/>
    <property type="evidence" value="ECO:0007669"/>
    <property type="project" value="UniProtKB-KW"/>
</dbReference>
<name>A0A0K2CTV6_SPHWJ</name>
<evidence type="ECO:0000259" key="2">
    <source>
        <dbReference type="Pfam" id="PF01408"/>
    </source>
</evidence>
<dbReference type="Pfam" id="PF22725">
    <property type="entry name" value="GFO_IDH_MocA_C3"/>
    <property type="match status" value="1"/>
</dbReference>